<dbReference type="EMBL" id="CP002100">
    <property type="protein sequence ID" value="ADN49850.1"/>
    <property type="molecule type" value="Genomic_DNA"/>
</dbReference>
<keyword evidence="2" id="KW-1185">Reference proteome</keyword>
<protein>
    <submittedName>
        <fullName evidence="1">Uncharacterized protein</fullName>
    </submittedName>
</protein>
<reference evidence="2" key="2">
    <citation type="journal article" date="2010" name="Stand. Genomic Sci.">
        <title>Complete genome sequence of Vulcanisaeta distributa type strain (IC-017T).</title>
        <authorList>
            <person name="Mavromatis K."/>
            <person name="Sikorski J."/>
            <person name="Pabst E."/>
            <person name="Teshima H."/>
            <person name="Lapidus A."/>
            <person name="Lucas S."/>
            <person name="Nolan M."/>
            <person name="Glavina Del Rio T."/>
            <person name="Cheng J."/>
            <person name="Bruce D."/>
            <person name="Goodwin L."/>
            <person name="Pitluck S."/>
            <person name="Liolios K."/>
            <person name="Ivanova N."/>
            <person name="Mikhailova N."/>
            <person name="Pati A."/>
            <person name="Chen A."/>
            <person name="Palaniappan K."/>
            <person name="Land M."/>
            <person name="Hauser L."/>
            <person name="Chang Y."/>
            <person name="Jeffries C."/>
            <person name="Rohde M."/>
            <person name="Spring S."/>
            <person name="Goker M."/>
            <person name="Wirth R."/>
            <person name="Woyke T."/>
            <person name="Bristow J."/>
            <person name="Eisen J."/>
            <person name="Markowitz V."/>
            <person name="Hugenholtz P."/>
            <person name="Klenk H."/>
            <person name="Kyrpides N."/>
        </authorList>
    </citation>
    <scope>NUCLEOTIDE SEQUENCE [LARGE SCALE GENOMIC DNA]</scope>
    <source>
        <strain evidence="2">DSM 14429 / JCM 11212 / NBRC 100878 / IC-017</strain>
    </source>
</reference>
<evidence type="ECO:0000313" key="2">
    <source>
        <dbReference type="Proteomes" id="UP000006681"/>
    </source>
</evidence>
<evidence type="ECO:0000313" key="1">
    <source>
        <dbReference type="EMBL" id="ADN49850.1"/>
    </source>
</evidence>
<reference evidence="1 2" key="1">
    <citation type="journal article" date="2010" name="Stand. Genomic Sci.">
        <title>Complete genome sequence of Vulcanisaeta distributa type strain (IC-017).</title>
        <authorList>
            <person name="Mavromatis K."/>
            <person name="Sikorski J."/>
            <person name="Pabst E."/>
            <person name="Teshima H."/>
            <person name="Lapidus A."/>
            <person name="Lucas S."/>
            <person name="Nolan M."/>
            <person name="Glavina Del Rio T."/>
            <person name="Cheng J.F."/>
            <person name="Bruce D."/>
            <person name="Goodwin L."/>
            <person name="Pitluck S."/>
            <person name="Liolios K."/>
            <person name="Ivanova N."/>
            <person name="Mikhailova N."/>
            <person name="Pati A."/>
            <person name="Chen A."/>
            <person name="Palaniappan K."/>
            <person name="Land M."/>
            <person name="Hauser L."/>
            <person name="Chang Y.J."/>
            <person name="Jeffries C.D."/>
            <person name="Rohde M."/>
            <person name="Spring S."/>
            <person name="Goker M."/>
            <person name="Wirth R."/>
            <person name="Woyke T."/>
            <person name="Bristow J."/>
            <person name="Eisen J.A."/>
            <person name="Markowitz V."/>
            <person name="Hugenholtz P."/>
            <person name="Klenk H.P."/>
            <person name="Kyrpides N.C."/>
        </authorList>
    </citation>
    <scope>NUCLEOTIDE SEQUENCE [LARGE SCALE GENOMIC DNA]</scope>
    <source>
        <strain evidence="2">DSM 14429 / JCM 11212 / NBRC 100878 / IC-017</strain>
    </source>
</reference>
<sequence>METVEEGSCEGSVAGRIAEVAKSLLNSGPVT</sequence>
<gene>
    <name evidence="1" type="ordered locus">Vdis_0450</name>
</gene>
<name>E1QUC4_VULDI</name>
<dbReference type="AlphaFoldDB" id="E1QUC4"/>
<dbReference type="HOGENOM" id="CLU_3394574_0_0_2"/>
<organism evidence="1 2">
    <name type="scientific">Vulcanisaeta distributa (strain DSM 14429 / JCM 11212 / NBRC 100878 / IC-017)</name>
    <dbReference type="NCBI Taxonomy" id="572478"/>
    <lineage>
        <taxon>Archaea</taxon>
        <taxon>Thermoproteota</taxon>
        <taxon>Thermoprotei</taxon>
        <taxon>Thermoproteales</taxon>
        <taxon>Thermoproteaceae</taxon>
        <taxon>Vulcanisaeta</taxon>
    </lineage>
</organism>
<accession>E1QUC4</accession>
<dbReference type="Proteomes" id="UP000006681">
    <property type="component" value="Chromosome"/>
</dbReference>
<proteinExistence type="predicted"/>
<dbReference type="KEGG" id="vdi:Vdis_0450"/>